<name>A0A5F0HGE6_STAAU</name>
<dbReference type="Proteomes" id="UP000434412">
    <property type="component" value="Unassembled WGS sequence"/>
</dbReference>
<sequence>MGLIALKKCFLVEFWKNNQSNNAKHKILSYYVLMYKSVKEVK</sequence>
<reference evidence="1 2" key="1">
    <citation type="submission" date="2019-11" db="EMBL/GenBank/DDBJ databases">
        <title>Implementation of targeted gown and glove precautions to prevent Staphylococcus aureus acquisition in community-based nursing homes.</title>
        <authorList>
            <person name="Stine O.C."/>
        </authorList>
    </citation>
    <scope>NUCLEOTIDE SEQUENCE [LARGE SCALE GENOMIC DNA]</scope>
    <source>
        <strain evidence="1 2">S_2023.LVRQ.AN</strain>
    </source>
</reference>
<gene>
    <name evidence="1" type="ORF">GO941_02715</name>
</gene>
<comment type="caution">
    <text evidence="1">The sequence shown here is derived from an EMBL/GenBank/DDBJ whole genome shotgun (WGS) entry which is preliminary data.</text>
</comment>
<organism evidence="1 2">
    <name type="scientific">Staphylococcus aureus</name>
    <dbReference type="NCBI Taxonomy" id="1280"/>
    <lineage>
        <taxon>Bacteria</taxon>
        <taxon>Bacillati</taxon>
        <taxon>Bacillota</taxon>
        <taxon>Bacilli</taxon>
        <taxon>Bacillales</taxon>
        <taxon>Staphylococcaceae</taxon>
        <taxon>Staphylococcus</taxon>
    </lineage>
</organism>
<proteinExistence type="predicted"/>
<evidence type="ECO:0000313" key="1">
    <source>
        <dbReference type="EMBL" id="MVL44406.1"/>
    </source>
</evidence>
<dbReference type="AlphaFoldDB" id="A0A5F0HGE6"/>
<accession>A0A5F0HGE6</accession>
<dbReference type="RefSeq" id="WP_001827648.1">
    <property type="nucleotide sequence ID" value="NZ_AP024203.1"/>
</dbReference>
<protein>
    <submittedName>
        <fullName evidence="1">Uncharacterized protein</fullName>
    </submittedName>
</protein>
<evidence type="ECO:0000313" key="2">
    <source>
        <dbReference type="Proteomes" id="UP000434412"/>
    </source>
</evidence>
<dbReference type="EMBL" id="WPVZ01000188">
    <property type="protein sequence ID" value="MVL44406.1"/>
    <property type="molecule type" value="Genomic_DNA"/>
</dbReference>